<reference evidence="2" key="1">
    <citation type="journal article" date="2019" name="IScience">
        <title>Narwhal Genome Reveals Long-Term Low Genetic Diversity despite Current Large Abundance Size.</title>
        <authorList>
            <person name="Westbury M.V."/>
            <person name="Petersen B."/>
            <person name="Garde E."/>
            <person name="Heide-Jorgensen M.P."/>
            <person name="Lorenzen E.D."/>
        </authorList>
    </citation>
    <scope>NUCLEOTIDE SEQUENCE [LARGE SCALE GENOMIC DNA]</scope>
</reference>
<sequence length="95" mass="10033">VAARFSASLAAVTESPFPVPGAPRLVHADRHAGVTTILLAAPGPPRRLLLFDLIPVVSVAGWPQGPRSHSWAGPLASESTRVAAPHLLRTLLYWA</sequence>
<dbReference type="EMBL" id="RWIC01004747">
    <property type="protein sequence ID" value="TKC33358.1"/>
    <property type="molecule type" value="Genomic_DNA"/>
</dbReference>
<gene>
    <name evidence="1" type="ORF">EI555_000196</name>
</gene>
<evidence type="ECO:0000313" key="2">
    <source>
        <dbReference type="Proteomes" id="UP000308365"/>
    </source>
</evidence>
<feature type="non-terminal residue" evidence="1">
    <location>
        <position position="95"/>
    </location>
</feature>
<protein>
    <submittedName>
        <fullName evidence="1">Uncharacterized protein</fullName>
    </submittedName>
</protein>
<evidence type="ECO:0000313" key="1">
    <source>
        <dbReference type="EMBL" id="TKC33358.1"/>
    </source>
</evidence>
<comment type="caution">
    <text evidence="1">The sequence shown here is derived from an EMBL/GenBank/DDBJ whole genome shotgun (WGS) entry which is preliminary data.</text>
</comment>
<organism evidence="1 2">
    <name type="scientific">Monodon monoceros</name>
    <name type="common">Narwhal</name>
    <name type="synonym">Ceratodon monodon</name>
    <dbReference type="NCBI Taxonomy" id="40151"/>
    <lineage>
        <taxon>Eukaryota</taxon>
        <taxon>Metazoa</taxon>
        <taxon>Chordata</taxon>
        <taxon>Craniata</taxon>
        <taxon>Vertebrata</taxon>
        <taxon>Euteleostomi</taxon>
        <taxon>Mammalia</taxon>
        <taxon>Eutheria</taxon>
        <taxon>Laurasiatheria</taxon>
        <taxon>Artiodactyla</taxon>
        <taxon>Whippomorpha</taxon>
        <taxon>Cetacea</taxon>
        <taxon>Odontoceti</taxon>
        <taxon>Monodontidae</taxon>
        <taxon>Monodon</taxon>
    </lineage>
</organism>
<name>A0A4U1EBI0_MONMO</name>
<proteinExistence type="predicted"/>
<accession>A0A4U1EBI0</accession>
<dbReference type="AlphaFoldDB" id="A0A4U1EBI0"/>
<feature type="non-terminal residue" evidence="1">
    <location>
        <position position="1"/>
    </location>
</feature>
<dbReference type="Proteomes" id="UP000308365">
    <property type="component" value="Unassembled WGS sequence"/>
</dbReference>